<evidence type="ECO:0000256" key="6">
    <source>
        <dbReference type="ARBA" id="ARBA00023006"/>
    </source>
</evidence>
<keyword evidence="6 9" id="KW-0072">Autophagy</keyword>
<comment type="subcellular location">
    <subcellularLocation>
        <location evidence="1 9">Preautophagosomal structure membrane</location>
        <topology evidence="1 9">Multi-pass membrane protein</topology>
    </subcellularLocation>
</comment>
<dbReference type="EMBL" id="KB031043">
    <property type="protein sequence ID" value="ELK05176.1"/>
    <property type="molecule type" value="Genomic_DNA"/>
</dbReference>
<dbReference type="Proteomes" id="UP000010552">
    <property type="component" value="Unassembled WGS sequence"/>
</dbReference>
<sequence>MSGRSMGPRFHSPDLCGNSSSSHPYKLSGEGASLMVRRTGWGGSRGRLGLWGDLGPGSMPLLPMPLPPLPPPPCRRPGGGRVSIFSLSPAPHTRSVPSSVPPLALGSPCPAAQAPGASQPCHSALPTPATPPTQGGRVMTPISAPHSWGSHSTPPLASATPPPSCRCPQDNPGLRIGPLIPEQDYERLGDCDPEGSQESPIHGEEQQPLLHVPEGLRGSWHHIQNLDCFFTKISFVLGLAVVAREGPLGLALFLAGGALRVHYHQRNGFACILLEDVFQLGQFVFIVAFTTFLLRCVDYNVLFANQPNNRTRPGLPHSKVTLSDAILPSSQCAQRIHSSHLLVLLLILAAAFWLVQLLRSVCNLFSYWDIQVFYREALHIPPEELSSVAWAEVQSRLLALQRSGGLCVQPRPLTELDVHHRILRYTNYQVALANKGLLPARCALPWGGDAAFLSRGLALNVDLLLFRGQKNDAYKRSDQRGALAARWRRTVLLLAAVNLALSPLVLAWQVLHAFYSHLLLQSALAHMHYLPDDPGAAGKASAYRQMARLLQYRAVSLLEELLSPLLTPLFLLFWFRPRALEIIDFFHHFTVDVAGVGDICSFALMDVKRHGHPQWLSEGQTEASLSQRAEDGKTELSLMRFSLVHPQWRPPGHSSKFLGHLRGRVQQDAAAWGATSVRSPPTPRVLSDSSSPLPEAFLANLLVHPLMPPRDLSPTAPCPAAATASLLASISRIAQDPSCVSPGGTGGQKLAQLPELASAEMSLHAIYLHQLHQQQQQEPWGEASSLSRPWSSPPQTLSPDDEKPSWSSDGSSPASSPRQQWRTQRTQNLFPEQFQETTDTQKEPGQAPGTD</sequence>
<dbReference type="GO" id="GO:0034727">
    <property type="term" value="P:piecemeal microautophagy of the nucleus"/>
    <property type="evidence" value="ECO:0007669"/>
    <property type="project" value="TreeGrafter"/>
</dbReference>
<dbReference type="GO" id="GO:0061709">
    <property type="term" value="P:reticulophagy"/>
    <property type="evidence" value="ECO:0007669"/>
    <property type="project" value="TreeGrafter"/>
</dbReference>
<accession>L5K336</accession>
<keyword evidence="8 9" id="KW-0472">Membrane</keyword>
<feature type="region of interest" description="Disordered" evidence="10">
    <location>
        <begin position="1"/>
        <end position="23"/>
    </location>
</feature>
<feature type="transmembrane region" description="Helical" evidence="9">
    <location>
        <begin position="490"/>
        <end position="511"/>
    </location>
</feature>
<evidence type="ECO:0000256" key="7">
    <source>
        <dbReference type="ARBA" id="ARBA00023055"/>
    </source>
</evidence>
<dbReference type="GO" id="GO:0034497">
    <property type="term" value="P:protein localization to phagophore assembly site"/>
    <property type="evidence" value="ECO:0007669"/>
    <property type="project" value="TreeGrafter"/>
</dbReference>
<dbReference type="eggNOG" id="KOG2173">
    <property type="taxonomic scope" value="Eukaryota"/>
</dbReference>
<feature type="compositionally biased region" description="Polar residues" evidence="10">
    <location>
        <begin position="784"/>
        <end position="798"/>
    </location>
</feature>
<evidence type="ECO:0000313" key="12">
    <source>
        <dbReference type="Proteomes" id="UP000010552"/>
    </source>
</evidence>
<feature type="compositionally biased region" description="Low complexity" evidence="10">
    <location>
        <begin position="805"/>
        <end position="817"/>
    </location>
</feature>
<evidence type="ECO:0000313" key="11">
    <source>
        <dbReference type="EMBL" id="ELK05176.1"/>
    </source>
</evidence>
<reference evidence="12" key="1">
    <citation type="journal article" date="2013" name="Science">
        <title>Comparative analysis of bat genomes provides insight into the evolution of flight and immunity.</title>
        <authorList>
            <person name="Zhang G."/>
            <person name="Cowled C."/>
            <person name="Shi Z."/>
            <person name="Huang Z."/>
            <person name="Bishop-Lilly K.A."/>
            <person name="Fang X."/>
            <person name="Wynne J.W."/>
            <person name="Xiong Z."/>
            <person name="Baker M.L."/>
            <person name="Zhao W."/>
            <person name="Tachedjian M."/>
            <person name="Zhu Y."/>
            <person name="Zhou P."/>
            <person name="Jiang X."/>
            <person name="Ng J."/>
            <person name="Yang L."/>
            <person name="Wu L."/>
            <person name="Xiao J."/>
            <person name="Feng Y."/>
            <person name="Chen Y."/>
            <person name="Sun X."/>
            <person name="Zhang Y."/>
            <person name="Marsh G.A."/>
            <person name="Crameri G."/>
            <person name="Broder C.C."/>
            <person name="Frey K.G."/>
            <person name="Wang L.F."/>
            <person name="Wang J."/>
        </authorList>
    </citation>
    <scope>NUCLEOTIDE SEQUENCE [LARGE SCALE GENOMIC DNA]</scope>
</reference>
<keyword evidence="4 9" id="KW-0812">Transmembrane</keyword>
<name>L5K336_PTEAL</name>
<evidence type="ECO:0000256" key="10">
    <source>
        <dbReference type="SAM" id="MobiDB-lite"/>
    </source>
</evidence>
<dbReference type="InParanoid" id="L5K336"/>
<dbReference type="InterPro" id="IPR007241">
    <property type="entry name" value="Autophagy-rel_prot_9"/>
</dbReference>
<feature type="region of interest" description="Disordered" evidence="10">
    <location>
        <begin position="774"/>
        <end position="851"/>
    </location>
</feature>
<dbReference type="GO" id="GO:0006869">
    <property type="term" value="P:lipid transport"/>
    <property type="evidence" value="ECO:0007669"/>
    <property type="project" value="UniProtKB-KW"/>
</dbReference>
<evidence type="ECO:0000256" key="3">
    <source>
        <dbReference type="ARBA" id="ARBA00022448"/>
    </source>
</evidence>
<comment type="function">
    <text evidence="9">Phospholipid scramblase involved in autophagy. Cycles between the preautophagosomal structure/phagophore assembly site (PAS) and the cytoplasmic vesicle pool and supplies membrane for the growing autophagosome. Lipid scramblase activity plays a key role in preautophagosomal structure/phagophore assembly by distributing the phospholipids that arrive through ATG2 from the cytoplasmic to the luminal leaflet of the bilayer, thereby driving autophagosomal membrane expansion.</text>
</comment>
<keyword evidence="5 9" id="KW-1133">Transmembrane helix</keyword>
<dbReference type="GO" id="GO:0034045">
    <property type="term" value="C:phagophore assembly site membrane"/>
    <property type="evidence" value="ECO:0007669"/>
    <property type="project" value="UniProtKB-SubCell"/>
</dbReference>
<protein>
    <recommendedName>
        <fullName evidence="9">Autophagy-related protein 9</fullName>
    </recommendedName>
</protein>
<comment type="caution">
    <text evidence="9">Lacks conserved residue(s) required for the propagation of feature annotation.</text>
</comment>
<keyword evidence="12" id="KW-1185">Reference proteome</keyword>
<feature type="compositionally biased region" description="Low complexity" evidence="10">
    <location>
        <begin position="150"/>
        <end position="159"/>
    </location>
</feature>
<evidence type="ECO:0000256" key="8">
    <source>
        <dbReference type="ARBA" id="ARBA00023136"/>
    </source>
</evidence>
<evidence type="ECO:0000256" key="4">
    <source>
        <dbReference type="ARBA" id="ARBA00022692"/>
    </source>
</evidence>
<feature type="transmembrane region" description="Helical" evidence="9">
    <location>
        <begin position="339"/>
        <end position="358"/>
    </location>
</feature>
<dbReference type="AlphaFoldDB" id="L5K336"/>
<dbReference type="PANTHER" id="PTHR13038">
    <property type="entry name" value="APG9 AUTOPHAGY 9"/>
    <property type="match status" value="1"/>
</dbReference>
<organism evidence="11 12">
    <name type="scientific">Pteropus alecto</name>
    <name type="common">Black flying fox</name>
    <dbReference type="NCBI Taxonomy" id="9402"/>
    <lineage>
        <taxon>Eukaryota</taxon>
        <taxon>Metazoa</taxon>
        <taxon>Chordata</taxon>
        <taxon>Craniata</taxon>
        <taxon>Vertebrata</taxon>
        <taxon>Euteleostomi</taxon>
        <taxon>Mammalia</taxon>
        <taxon>Eutheria</taxon>
        <taxon>Laurasiatheria</taxon>
        <taxon>Chiroptera</taxon>
        <taxon>Yinpterochiroptera</taxon>
        <taxon>Pteropodoidea</taxon>
        <taxon>Pteropodidae</taxon>
        <taxon>Pteropodinae</taxon>
        <taxon>Pteropus</taxon>
    </lineage>
</organism>
<dbReference type="FunCoup" id="L5K336">
    <property type="interactions" value="1019"/>
</dbReference>
<evidence type="ECO:0000256" key="5">
    <source>
        <dbReference type="ARBA" id="ARBA00022989"/>
    </source>
</evidence>
<proteinExistence type="inferred from homology"/>
<comment type="similarity">
    <text evidence="2 9">Belongs to the ATG9 family.</text>
</comment>
<evidence type="ECO:0000256" key="9">
    <source>
        <dbReference type="RuleBase" id="RU364027"/>
    </source>
</evidence>
<feature type="region of interest" description="Disordered" evidence="10">
    <location>
        <begin position="107"/>
        <end position="168"/>
    </location>
</feature>
<keyword evidence="7 9" id="KW-0445">Lipid transport</keyword>
<gene>
    <name evidence="11" type="ORF">PAL_GLEAN10007552</name>
</gene>
<dbReference type="Pfam" id="PF04109">
    <property type="entry name" value="ATG9"/>
    <property type="match status" value="2"/>
</dbReference>
<dbReference type="PANTHER" id="PTHR13038:SF14">
    <property type="entry name" value="AUTOPHAGY-RELATED PROTEIN 9B"/>
    <property type="match status" value="1"/>
</dbReference>
<feature type="compositionally biased region" description="Polar residues" evidence="10">
    <location>
        <begin position="818"/>
        <end position="838"/>
    </location>
</feature>
<keyword evidence="3 9" id="KW-0813">Transport</keyword>
<evidence type="ECO:0000256" key="2">
    <source>
        <dbReference type="ARBA" id="ARBA00006185"/>
    </source>
</evidence>
<dbReference type="STRING" id="9402.L5K336"/>
<dbReference type="GO" id="GO:0000422">
    <property type="term" value="P:autophagy of mitochondrion"/>
    <property type="evidence" value="ECO:0007669"/>
    <property type="project" value="TreeGrafter"/>
</dbReference>
<evidence type="ECO:0000256" key="1">
    <source>
        <dbReference type="ARBA" id="ARBA00004511"/>
    </source>
</evidence>
<dbReference type="GO" id="GO:0005776">
    <property type="term" value="C:autophagosome"/>
    <property type="evidence" value="ECO:0007669"/>
    <property type="project" value="TreeGrafter"/>
</dbReference>